<name>A0A1Y2GS90_9FUNG</name>
<feature type="compositionally biased region" description="Low complexity" evidence="11">
    <location>
        <begin position="534"/>
        <end position="549"/>
    </location>
</feature>
<evidence type="ECO:0000256" key="1">
    <source>
        <dbReference type="ARBA" id="ARBA00005446"/>
    </source>
</evidence>
<comment type="catalytic activity">
    <reaction evidence="10">
        <text>ATP + H2O = ADP + phosphate + H(+)</text>
        <dbReference type="Rhea" id="RHEA:13065"/>
        <dbReference type="ChEBI" id="CHEBI:15377"/>
        <dbReference type="ChEBI" id="CHEBI:15378"/>
        <dbReference type="ChEBI" id="CHEBI:30616"/>
        <dbReference type="ChEBI" id="CHEBI:43474"/>
        <dbReference type="ChEBI" id="CHEBI:456216"/>
    </reaction>
</comment>
<feature type="domain" description="Helicase ATP-binding" evidence="13">
    <location>
        <begin position="28"/>
        <end position="202"/>
    </location>
</feature>
<keyword evidence="2 10" id="KW-0547">Nucleotide-binding</keyword>
<keyword evidence="12" id="KW-0472">Membrane</keyword>
<dbReference type="InterPro" id="IPR002464">
    <property type="entry name" value="DNA/RNA_helicase_DEAH_CS"/>
</dbReference>
<evidence type="ECO:0000256" key="10">
    <source>
        <dbReference type="RuleBase" id="RU364117"/>
    </source>
</evidence>
<dbReference type="GO" id="GO:0000724">
    <property type="term" value="P:double-strand break repair via homologous recombination"/>
    <property type="evidence" value="ECO:0007669"/>
    <property type="project" value="TreeGrafter"/>
</dbReference>
<comment type="caution">
    <text evidence="15">The sequence shown here is derived from an EMBL/GenBank/DDBJ whole genome shotgun (WGS) entry which is preliminary data.</text>
</comment>
<dbReference type="Gene3D" id="3.40.50.300">
    <property type="entry name" value="P-loop containing nucleotide triphosphate hydrolases"/>
    <property type="match status" value="2"/>
</dbReference>
<feature type="region of interest" description="Disordered" evidence="11">
    <location>
        <begin position="525"/>
        <end position="562"/>
    </location>
</feature>
<comment type="similarity">
    <text evidence="1 10">Belongs to the helicase family. RecQ subfamily.</text>
</comment>
<keyword evidence="4 10" id="KW-0347">Helicase</keyword>
<dbReference type="GeneID" id="33562561"/>
<feature type="domain" description="Helicase C-terminal" evidence="14">
    <location>
        <begin position="236"/>
        <end position="410"/>
    </location>
</feature>
<dbReference type="GO" id="GO:0005634">
    <property type="term" value="C:nucleus"/>
    <property type="evidence" value="ECO:0007669"/>
    <property type="project" value="UniProtKB-SubCell"/>
</dbReference>
<dbReference type="RefSeq" id="XP_021882928.1">
    <property type="nucleotide sequence ID" value="XM_022020717.1"/>
</dbReference>
<evidence type="ECO:0000256" key="4">
    <source>
        <dbReference type="ARBA" id="ARBA00022806"/>
    </source>
</evidence>
<dbReference type="PROSITE" id="PS00690">
    <property type="entry name" value="DEAH_ATP_HELICASE"/>
    <property type="match status" value="1"/>
</dbReference>
<dbReference type="CDD" id="cd18794">
    <property type="entry name" value="SF2_C_RecQ"/>
    <property type="match status" value="1"/>
</dbReference>
<dbReference type="EMBL" id="MCFF01000012">
    <property type="protein sequence ID" value="ORZ21019.1"/>
    <property type="molecule type" value="Genomic_DNA"/>
</dbReference>
<keyword evidence="12" id="KW-0812">Transmembrane</keyword>
<dbReference type="InterPro" id="IPR027417">
    <property type="entry name" value="P-loop_NTPase"/>
</dbReference>
<dbReference type="Pfam" id="PF16124">
    <property type="entry name" value="RecQ_Zn_bind"/>
    <property type="match status" value="1"/>
</dbReference>
<dbReference type="SMART" id="SM00487">
    <property type="entry name" value="DEXDc"/>
    <property type="match status" value="1"/>
</dbReference>
<comment type="catalytic activity">
    <reaction evidence="9 10">
        <text>Couples ATP hydrolysis with the unwinding of duplex DNA by translocating in the 3'-5' direction.</text>
        <dbReference type="EC" id="5.6.2.4"/>
    </reaction>
</comment>
<dbReference type="GO" id="GO:0005524">
    <property type="term" value="F:ATP binding"/>
    <property type="evidence" value="ECO:0007669"/>
    <property type="project" value="UniProtKB-KW"/>
</dbReference>
<dbReference type="STRING" id="64571.A0A1Y2GS90"/>
<dbReference type="InterPro" id="IPR014001">
    <property type="entry name" value="Helicase_ATP-bd"/>
</dbReference>
<dbReference type="EC" id="5.6.2.4" evidence="10"/>
<dbReference type="FunFam" id="3.40.50.300:FF:000296">
    <property type="entry name" value="ATP-dependent DNA helicase RecQ"/>
    <property type="match status" value="1"/>
</dbReference>
<protein>
    <recommendedName>
        <fullName evidence="10">ATP-dependent DNA helicase</fullName>
        <ecNumber evidence="10">5.6.2.4</ecNumber>
    </recommendedName>
</protein>
<dbReference type="PANTHER" id="PTHR13710">
    <property type="entry name" value="DNA HELICASE RECQ FAMILY MEMBER"/>
    <property type="match status" value="1"/>
</dbReference>
<dbReference type="InterPro" id="IPR001650">
    <property type="entry name" value="Helicase_C-like"/>
</dbReference>
<dbReference type="InterPro" id="IPR004589">
    <property type="entry name" value="DNA_helicase_ATP-dep_RecQ"/>
</dbReference>
<dbReference type="SMART" id="SM00490">
    <property type="entry name" value="HELICc"/>
    <property type="match status" value="1"/>
</dbReference>
<organism evidence="15 16">
    <name type="scientific">Lobosporangium transversale</name>
    <dbReference type="NCBI Taxonomy" id="64571"/>
    <lineage>
        <taxon>Eukaryota</taxon>
        <taxon>Fungi</taxon>
        <taxon>Fungi incertae sedis</taxon>
        <taxon>Mucoromycota</taxon>
        <taxon>Mortierellomycotina</taxon>
        <taxon>Mortierellomycetes</taxon>
        <taxon>Mortierellales</taxon>
        <taxon>Mortierellaceae</taxon>
        <taxon>Lobosporangium</taxon>
    </lineage>
</organism>
<dbReference type="SUPFAM" id="SSF52540">
    <property type="entry name" value="P-loop containing nucleoside triphosphate hydrolases"/>
    <property type="match status" value="1"/>
</dbReference>
<evidence type="ECO:0000313" key="15">
    <source>
        <dbReference type="EMBL" id="ORZ21019.1"/>
    </source>
</evidence>
<evidence type="ECO:0000256" key="11">
    <source>
        <dbReference type="SAM" id="MobiDB-lite"/>
    </source>
</evidence>
<sequence>MLTLYSSFEPAGIVFHLKEFRGDQLAIILAVLEGRDALVIMPTGAGKSLCYQLPAVMSTGVTLIVSPLLALIHDQANALLKLGVKAAALNSSIGKKERASVMADLGLAVPTTKLLYVTPELLATEEFRKHLFELNRRKMLSRLVIDEAHCISQWGHDFRKDYLKLDYFRNKFPELPILALTATATERVRQDIITTLGLPDSPKLAMFMSSFNRENLYYEACEPLAYGNRYEDFLGFLKDIYKNQQQKNQQCMMQSNGSVAGIIYCGQRAMCEELAERLVEDGIMAAPFHSGMTPKQKASVQRRWCADSKALIHNKDGSKENPVDVIVATIAFGMGIDKPNVRFVCHWELPKTIEGYYQESGRAGRDGALSHCILYYSREDRAKIEFILQVEKERVQSKNEKSSIGSSDQRRIPGMDSLQSFQSMVNYCENVTQCRHVYLCEYFGEINLDKQVVCKDGSRCDICQTPDKVVREKAQKLSNVQGNGAYVQYMGGSKTSIGLDGNVQVQGCWESASAVLGRYDKDLVGDDGDEESDPNSNSDTNSDNASDNSKGSLHENDEDYDSEAERKAKRRKLLFGVYLITLCMTIQFFIATIFTINIFSYIYK</sequence>
<evidence type="ECO:0000256" key="9">
    <source>
        <dbReference type="ARBA" id="ARBA00034617"/>
    </source>
</evidence>
<evidence type="ECO:0000256" key="8">
    <source>
        <dbReference type="ARBA" id="ARBA00023242"/>
    </source>
</evidence>
<dbReference type="PROSITE" id="PS51194">
    <property type="entry name" value="HELICASE_CTER"/>
    <property type="match status" value="1"/>
</dbReference>
<evidence type="ECO:0000259" key="14">
    <source>
        <dbReference type="PROSITE" id="PS51194"/>
    </source>
</evidence>
<dbReference type="GO" id="GO:0005694">
    <property type="term" value="C:chromosome"/>
    <property type="evidence" value="ECO:0007669"/>
    <property type="project" value="TreeGrafter"/>
</dbReference>
<evidence type="ECO:0000259" key="13">
    <source>
        <dbReference type="PROSITE" id="PS51192"/>
    </source>
</evidence>
<evidence type="ECO:0000256" key="6">
    <source>
        <dbReference type="ARBA" id="ARBA00023125"/>
    </source>
</evidence>
<dbReference type="PANTHER" id="PTHR13710:SF152">
    <property type="entry name" value="ATP-DEPENDENT DNA HELICASE Q5"/>
    <property type="match status" value="1"/>
</dbReference>
<evidence type="ECO:0000256" key="7">
    <source>
        <dbReference type="ARBA" id="ARBA00023235"/>
    </source>
</evidence>
<evidence type="ECO:0000256" key="3">
    <source>
        <dbReference type="ARBA" id="ARBA00022801"/>
    </source>
</evidence>
<feature type="transmembrane region" description="Helical" evidence="12">
    <location>
        <begin position="575"/>
        <end position="603"/>
    </location>
</feature>
<evidence type="ECO:0000256" key="5">
    <source>
        <dbReference type="ARBA" id="ARBA00022840"/>
    </source>
</evidence>
<dbReference type="AlphaFoldDB" id="A0A1Y2GS90"/>
<dbReference type="InParanoid" id="A0A1Y2GS90"/>
<proteinExistence type="inferred from homology"/>
<dbReference type="PROSITE" id="PS51192">
    <property type="entry name" value="HELICASE_ATP_BIND_1"/>
    <property type="match status" value="1"/>
</dbReference>
<dbReference type="GO" id="GO:0005737">
    <property type="term" value="C:cytoplasm"/>
    <property type="evidence" value="ECO:0007669"/>
    <property type="project" value="TreeGrafter"/>
</dbReference>
<keyword evidence="6" id="KW-0238">DNA-binding</keyword>
<dbReference type="Pfam" id="PF00270">
    <property type="entry name" value="DEAD"/>
    <property type="match status" value="1"/>
</dbReference>
<dbReference type="Pfam" id="PF00271">
    <property type="entry name" value="Helicase_C"/>
    <property type="match status" value="1"/>
</dbReference>
<dbReference type="CDD" id="cd17920">
    <property type="entry name" value="DEXHc_RecQ"/>
    <property type="match status" value="1"/>
</dbReference>
<dbReference type="GO" id="GO:0043138">
    <property type="term" value="F:3'-5' DNA helicase activity"/>
    <property type="evidence" value="ECO:0007669"/>
    <property type="project" value="UniProtKB-EC"/>
</dbReference>
<dbReference type="GO" id="GO:0016887">
    <property type="term" value="F:ATP hydrolysis activity"/>
    <property type="evidence" value="ECO:0007669"/>
    <property type="project" value="RHEA"/>
</dbReference>
<keyword evidence="16" id="KW-1185">Reference proteome</keyword>
<dbReference type="InterPro" id="IPR011545">
    <property type="entry name" value="DEAD/DEAH_box_helicase_dom"/>
</dbReference>
<accession>A0A1Y2GS90</accession>
<keyword evidence="3 10" id="KW-0378">Hydrolase</keyword>
<reference evidence="15 16" key="1">
    <citation type="submission" date="2016-07" db="EMBL/GenBank/DDBJ databases">
        <title>Pervasive Adenine N6-methylation of Active Genes in Fungi.</title>
        <authorList>
            <consortium name="DOE Joint Genome Institute"/>
            <person name="Mondo S.J."/>
            <person name="Dannebaum R.O."/>
            <person name="Kuo R.C."/>
            <person name="Labutti K."/>
            <person name="Haridas S."/>
            <person name="Kuo A."/>
            <person name="Salamov A."/>
            <person name="Ahrendt S.R."/>
            <person name="Lipzen A."/>
            <person name="Sullivan W."/>
            <person name="Andreopoulos W.B."/>
            <person name="Clum A."/>
            <person name="Lindquist E."/>
            <person name="Daum C."/>
            <person name="Ramamoorthy G.K."/>
            <person name="Gryganskyi A."/>
            <person name="Culley D."/>
            <person name="Magnuson J.K."/>
            <person name="James T.Y."/>
            <person name="O'Malley M.A."/>
            <person name="Stajich J.E."/>
            <person name="Spatafora J.W."/>
            <person name="Visel A."/>
            <person name="Grigoriev I.V."/>
        </authorList>
    </citation>
    <scope>NUCLEOTIDE SEQUENCE [LARGE SCALE GENOMIC DNA]</scope>
    <source>
        <strain evidence="15 16">NRRL 3116</strain>
    </source>
</reference>
<dbReference type="NCBIfam" id="TIGR00614">
    <property type="entry name" value="recQ_fam"/>
    <property type="match status" value="1"/>
</dbReference>
<keyword evidence="12" id="KW-1133">Transmembrane helix</keyword>
<comment type="subcellular location">
    <subcellularLocation>
        <location evidence="10">Nucleus</location>
    </subcellularLocation>
</comment>
<dbReference type="GO" id="GO:0003677">
    <property type="term" value="F:DNA binding"/>
    <property type="evidence" value="ECO:0007669"/>
    <property type="project" value="UniProtKB-KW"/>
</dbReference>
<dbReference type="Proteomes" id="UP000193648">
    <property type="component" value="Unassembled WGS sequence"/>
</dbReference>
<keyword evidence="5 10" id="KW-0067">ATP-binding</keyword>
<keyword evidence="7" id="KW-0413">Isomerase</keyword>
<evidence type="ECO:0000256" key="12">
    <source>
        <dbReference type="SAM" id="Phobius"/>
    </source>
</evidence>
<evidence type="ECO:0000256" key="2">
    <source>
        <dbReference type="ARBA" id="ARBA00022741"/>
    </source>
</evidence>
<dbReference type="InterPro" id="IPR032284">
    <property type="entry name" value="RecQ_Zn-bd"/>
</dbReference>
<gene>
    <name evidence="15" type="ORF">BCR41DRAFT_303485</name>
</gene>
<keyword evidence="8 10" id="KW-0539">Nucleus</keyword>
<dbReference type="OrthoDB" id="10261556at2759"/>
<evidence type="ECO:0000313" key="16">
    <source>
        <dbReference type="Proteomes" id="UP000193648"/>
    </source>
</evidence>
<dbReference type="GO" id="GO:0009378">
    <property type="term" value="F:four-way junction helicase activity"/>
    <property type="evidence" value="ECO:0007669"/>
    <property type="project" value="TreeGrafter"/>
</dbReference>